<dbReference type="EMBL" id="UINC01030420">
    <property type="protein sequence ID" value="SVB14794.1"/>
    <property type="molecule type" value="Genomic_DNA"/>
</dbReference>
<proteinExistence type="predicted"/>
<evidence type="ECO:0000313" key="1">
    <source>
        <dbReference type="EMBL" id="SVB14794.1"/>
    </source>
</evidence>
<name>A0A382BM84_9ZZZZ</name>
<accession>A0A382BM84</accession>
<organism evidence="1">
    <name type="scientific">marine metagenome</name>
    <dbReference type="NCBI Taxonomy" id="408172"/>
    <lineage>
        <taxon>unclassified sequences</taxon>
        <taxon>metagenomes</taxon>
        <taxon>ecological metagenomes</taxon>
    </lineage>
</organism>
<evidence type="ECO:0008006" key="2">
    <source>
        <dbReference type="Google" id="ProtNLM"/>
    </source>
</evidence>
<protein>
    <recommendedName>
        <fullName evidence="2">Maleate cis-trans isomerase</fullName>
    </recommendedName>
</protein>
<dbReference type="InterPro" id="IPR053714">
    <property type="entry name" value="Iso_Racemase_Enz_sf"/>
</dbReference>
<dbReference type="Gene3D" id="3.40.50.12500">
    <property type="match status" value="1"/>
</dbReference>
<dbReference type="PANTHER" id="PTHR40267:SF1">
    <property type="entry name" value="BLR3294 PROTEIN"/>
    <property type="match status" value="1"/>
</dbReference>
<dbReference type="Pfam" id="PF17645">
    <property type="entry name" value="Amdase"/>
    <property type="match status" value="1"/>
</dbReference>
<sequence length="160" mass="17186">MVGRPDYDAELIGMLESTVGCPAITTAGAEAAPLTQAATKKLDLLTPYSEQMTLMEKEYLEMTVPGLKVVPHRSLGVSSELAIGDIEPMVAYRESRNIDTDQADALFLSGTNWRTVDVTRLIESDLGMPVFSATLVSMWAALGRLGISGKTGYGSLLDQT</sequence>
<dbReference type="AlphaFoldDB" id="A0A382BM84"/>
<gene>
    <name evidence="1" type="ORF">METZ01_LOCUS167648</name>
</gene>
<dbReference type="PANTHER" id="PTHR40267">
    <property type="entry name" value="BLR3294 PROTEIN"/>
    <property type="match status" value="1"/>
</dbReference>
<dbReference type="InterPro" id="IPR026286">
    <property type="entry name" value="MaiA/AMDase"/>
</dbReference>
<reference evidence="1" key="1">
    <citation type="submission" date="2018-05" db="EMBL/GenBank/DDBJ databases">
        <authorList>
            <person name="Lanie J.A."/>
            <person name="Ng W.-L."/>
            <person name="Kazmierczak K.M."/>
            <person name="Andrzejewski T.M."/>
            <person name="Davidsen T.M."/>
            <person name="Wayne K.J."/>
            <person name="Tettelin H."/>
            <person name="Glass J.I."/>
            <person name="Rusch D."/>
            <person name="Podicherti R."/>
            <person name="Tsui H.-C.T."/>
            <person name="Winkler M.E."/>
        </authorList>
    </citation>
    <scope>NUCLEOTIDE SEQUENCE</scope>
</reference>